<dbReference type="UniPathway" id="UPA00148"/>
<evidence type="ECO:0000256" key="2">
    <source>
        <dbReference type="ARBA" id="ARBA00022573"/>
    </source>
</evidence>
<evidence type="ECO:0000256" key="4">
    <source>
        <dbReference type="HAMAP-Rule" id="MF_00028"/>
    </source>
</evidence>
<dbReference type="PANTHER" id="PTHR21343">
    <property type="entry name" value="DETHIOBIOTIN SYNTHETASE"/>
    <property type="match status" value="1"/>
</dbReference>
<dbReference type="Pfam" id="PF07685">
    <property type="entry name" value="GATase_3"/>
    <property type="match status" value="1"/>
</dbReference>
<dbReference type="EMBL" id="VOGC01000002">
    <property type="protein sequence ID" value="MQN00896.1"/>
    <property type="molecule type" value="Genomic_DNA"/>
</dbReference>
<dbReference type="CDD" id="cd05389">
    <property type="entry name" value="CobQ_N"/>
    <property type="match status" value="1"/>
</dbReference>
<dbReference type="Gene3D" id="3.40.50.300">
    <property type="entry name" value="P-loop containing nucleotide triphosphate hydrolases"/>
    <property type="match status" value="1"/>
</dbReference>
<dbReference type="HAMAP" id="MF_00028">
    <property type="entry name" value="CobQ"/>
    <property type="match status" value="1"/>
</dbReference>
<organism evidence="7 8">
    <name type="scientific">Candidatus Weimeria bifida</name>
    <dbReference type="NCBI Taxonomy" id="2599074"/>
    <lineage>
        <taxon>Bacteria</taxon>
        <taxon>Bacillati</taxon>
        <taxon>Bacillota</taxon>
        <taxon>Clostridia</taxon>
        <taxon>Lachnospirales</taxon>
        <taxon>Lachnospiraceae</taxon>
        <taxon>Candidatus Weimeria</taxon>
    </lineage>
</organism>
<dbReference type="InterPro" id="IPR029062">
    <property type="entry name" value="Class_I_gatase-like"/>
</dbReference>
<comment type="function">
    <text evidence="4">Catalyzes amidations at positions B, D, E, and G on adenosylcobyrinic A,C-diamide. NH(2) groups are provided by glutamine, and one molecule of ATP is hydrogenolyzed for each amidation.</text>
</comment>
<dbReference type="Proteomes" id="UP000460257">
    <property type="component" value="Unassembled WGS sequence"/>
</dbReference>
<name>A0A6N7IZ64_9FIRM</name>
<dbReference type="PROSITE" id="PS51274">
    <property type="entry name" value="GATASE_COBBQ"/>
    <property type="match status" value="1"/>
</dbReference>
<sequence length="493" mass="54116">MSAKNLMIQGTMSGVGKSLITAGICRIYTRRGLRVAPFKSQNMALNSFVTADGGEIGTATALQAQACLKEPAVEMNPVLLKPSTDTASQVIVDGRARENLSARDYFKKKKSLMPAILADYQKLSNENDLIVIEGAGSCCELNLRKDDIVNMGLATAVNAPVLLVGDIDRGGIFAQLYGSVALLPENERKLIRGLIVNKFRGDPELFEDGVKILEEKTKKPVVGVLPFTRLDLPEEDSLSERLKDHRAKDIDIVVIRFPKISNYTDFLPLERLSDMSVRYVSDAASIGNPDLIILPGTKNTIADLRWLKRSGIAGLLQESFGKIPVLGVCGGYQMLGKNIADPYGIEEGGFEDGLGLIPMTTIMDKDKTTRQDEGSFADGGAVRGYEIHCGVSRFSGEVQPLIPDVKNGKAEGFIDEKNLIAGTYWHGFFDETAPVQRLLDFIYRRKGLAPKKVSEISQRESTNAELDRLADILEKNLDMDFLNRLIGMKKTNL</sequence>
<feature type="active site" description="Nucleophile" evidence="4">
    <location>
        <position position="329"/>
    </location>
</feature>
<dbReference type="InterPro" id="IPR002586">
    <property type="entry name" value="CobQ/CobB/MinD/ParA_Nub-bd_dom"/>
</dbReference>
<dbReference type="NCBIfam" id="TIGR00313">
    <property type="entry name" value="cobQ"/>
    <property type="match status" value="1"/>
</dbReference>
<dbReference type="SUPFAM" id="SSF52540">
    <property type="entry name" value="P-loop containing nucleoside triphosphate hydrolases"/>
    <property type="match status" value="1"/>
</dbReference>
<dbReference type="AlphaFoldDB" id="A0A6N7IZ64"/>
<comment type="caution">
    <text evidence="7">The sequence shown here is derived from an EMBL/GenBank/DDBJ whole genome shotgun (WGS) entry which is preliminary data.</text>
</comment>
<evidence type="ECO:0000256" key="1">
    <source>
        <dbReference type="ARBA" id="ARBA00004953"/>
    </source>
</evidence>
<evidence type="ECO:0000259" key="5">
    <source>
        <dbReference type="Pfam" id="PF01656"/>
    </source>
</evidence>
<feature type="domain" description="CobQ/CobB/MinD/ParA nucleotide binding" evidence="5">
    <location>
        <begin position="6"/>
        <end position="228"/>
    </location>
</feature>
<dbReference type="InterPro" id="IPR004459">
    <property type="entry name" value="CobQ_synth"/>
</dbReference>
<dbReference type="GO" id="GO:0009236">
    <property type="term" value="P:cobalamin biosynthetic process"/>
    <property type="evidence" value="ECO:0007669"/>
    <property type="project" value="UniProtKB-UniRule"/>
</dbReference>
<dbReference type="InterPro" id="IPR047045">
    <property type="entry name" value="CobQ_N"/>
</dbReference>
<dbReference type="InterPro" id="IPR033949">
    <property type="entry name" value="CobQ_GATase1"/>
</dbReference>
<evidence type="ECO:0000313" key="8">
    <source>
        <dbReference type="Proteomes" id="UP000460257"/>
    </source>
</evidence>
<reference evidence="7" key="1">
    <citation type="journal article" date="2020" name="Appl. Environ. Microbiol.">
        <title>Medium-Chain Fatty Acid Synthesis by 'Candidatus Weimeria bifida' gen. nov., sp. nov., and 'Candidatus Pseudoramibacter fermentans' sp. nov.</title>
        <authorList>
            <person name="Scarborough M.J."/>
            <person name="Myers K.S."/>
            <person name="Donohue T.J."/>
            <person name="Noguera D.R."/>
        </authorList>
    </citation>
    <scope>NUCLEOTIDE SEQUENCE</scope>
    <source>
        <strain evidence="7">LCO1.1</strain>
    </source>
</reference>
<keyword evidence="3 4" id="KW-0315">Glutamine amidotransferase</keyword>
<keyword evidence="8" id="KW-1185">Reference proteome</keyword>
<proteinExistence type="inferred from homology"/>
<dbReference type="InterPro" id="IPR027417">
    <property type="entry name" value="P-loop_NTPase"/>
</dbReference>
<keyword evidence="2 4" id="KW-0169">Cobalamin biosynthesis</keyword>
<dbReference type="CDD" id="cd01750">
    <property type="entry name" value="GATase1_CobQ"/>
    <property type="match status" value="1"/>
</dbReference>
<dbReference type="InterPro" id="IPR011698">
    <property type="entry name" value="GATase_3"/>
</dbReference>
<dbReference type="NCBIfam" id="NF001989">
    <property type="entry name" value="PRK00784.1"/>
    <property type="match status" value="1"/>
</dbReference>
<feature type="active site" evidence="4">
    <location>
        <position position="426"/>
    </location>
</feature>
<evidence type="ECO:0000256" key="3">
    <source>
        <dbReference type="ARBA" id="ARBA00022962"/>
    </source>
</evidence>
<comment type="similarity">
    <text evidence="4">Belongs to the CobB/CobQ family. CobQ subfamily.</text>
</comment>
<protein>
    <recommendedName>
        <fullName evidence="4">Cobyric acid synthase</fullName>
    </recommendedName>
</protein>
<evidence type="ECO:0000259" key="6">
    <source>
        <dbReference type="Pfam" id="PF07685"/>
    </source>
</evidence>
<dbReference type="PANTHER" id="PTHR21343:SF1">
    <property type="entry name" value="COBYRIC ACID SYNTHASE"/>
    <property type="match status" value="1"/>
</dbReference>
<dbReference type="SUPFAM" id="SSF52317">
    <property type="entry name" value="Class I glutamine amidotransferase-like"/>
    <property type="match status" value="1"/>
</dbReference>
<dbReference type="GO" id="GO:0003824">
    <property type="term" value="F:catalytic activity"/>
    <property type="evidence" value="ECO:0007669"/>
    <property type="project" value="InterPro"/>
</dbReference>
<evidence type="ECO:0000313" key="7">
    <source>
        <dbReference type="EMBL" id="MQN00896.1"/>
    </source>
</evidence>
<comment type="pathway">
    <text evidence="1 4">Cofactor biosynthesis; adenosylcobalamin biosynthesis.</text>
</comment>
<feature type="domain" description="CobB/CobQ-like glutamine amidotransferase" evidence="6">
    <location>
        <begin position="251"/>
        <end position="432"/>
    </location>
</feature>
<dbReference type="GO" id="GO:0015420">
    <property type="term" value="F:ABC-type vitamin B12 transporter activity"/>
    <property type="evidence" value="ECO:0007669"/>
    <property type="project" value="UniProtKB-UniRule"/>
</dbReference>
<dbReference type="Pfam" id="PF01656">
    <property type="entry name" value="CbiA"/>
    <property type="match status" value="1"/>
</dbReference>
<gene>
    <name evidence="4" type="primary">cobQ</name>
    <name evidence="7" type="ORF">FRC54_02740</name>
</gene>
<dbReference type="Gene3D" id="3.40.50.880">
    <property type="match status" value="1"/>
</dbReference>
<accession>A0A6N7IZ64</accession>